<dbReference type="RefSeq" id="WP_075125714.1">
    <property type="nucleotide sequence ID" value="NZ_MSIE01000018.1"/>
</dbReference>
<feature type="domain" description="Amidohydrolase-related" evidence="2">
    <location>
        <begin position="3"/>
        <end position="302"/>
    </location>
</feature>
<dbReference type="GO" id="GO:0019748">
    <property type="term" value="P:secondary metabolic process"/>
    <property type="evidence" value="ECO:0007669"/>
    <property type="project" value="TreeGrafter"/>
</dbReference>
<dbReference type="PANTHER" id="PTHR21240">
    <property type="entry name" value="2-AMINO-3-CARBOXYLMUCONATE-6-SEMIALDEHYDE DECARBOXYLASE"/>
    <property type="match status" value="1"/>
</dbReference>
<dbReference type="PANTHER" id="PTHR21240:SF28">
    <property type="entry name" value="ISO-OROTATE DECARBOXYLASE (EUROFUNG)"/>
    <property type="match status" value="1"/>
</dbReference>
<proteinExistence type="predicted"/>
<dbReference type="InterPro" id="IPR032465">
    <property type="entry name" value="ACMSD"/>
</dbReference>
<sequence>MTIDVHGHVTPPELLKRFPMPPSLGDIDGMVERKAALGITTTVVGSPVGAGTMLPVPGIDNYAQSADSLASFHDWVAETVRERAGRLAGYVYLNPLEGSAAVARAAELLALPEFVGLIVNSSVRGEFLDDPRSDEFFAMAAETGAPVLLHPPAVPVGASSVKAVGAIEHVARPCDITMGVAAILLAGRLRDFPGLKLIAPNAGGALALLAEKLDMAQRRDGVEGPPVSAQLRQIYVDTGTPSVTALRAAAEVFGPDRMLFGTDSPPLATPLDAALGAIAALGLSDEDTAKVLRGNAEQLFGLDSANELRRAS</sequence>
<dbReference type="OrthoDB" id="8673173at2"/>
<accession>A0A1Q8CSM1</accession>
<dbReference type="InterPro" id="IPR006680">
    <property type="entry name" value="Amidohydro-rel"/>
</dbReference>
<dbReference type="GO" id="GO:0005737">
    <property type="term" value="C:cytoplasm"/>
    <property type="evidence" value="ECO:0007669"/>
    <property type="project" value="TreeGrafter"/>
</dbReference>
<dbReference type="EMBL" id="MSIE01000018">
    <property type="protein sequence ID" value="OLF17340.1"/>
    <property type="molecule type" value="Genomic_DNA"/>
</dbReference>
<reference evidence="3 4" key="1">
    <citation type="submission" date="2016-12" db="EMBL/GenBank/DDBJ databases">
        <title>The draft genome sequence of Actinophytocola sp. 11-183.</title>
        <authorList>
            <person name="Wang W."/>
            <person name="Yuan L."/>
        </authorList>
    </citation>
    <scope>NUCLEOTIDE SEQUENCE [LARGE SCALE GENOMIC DNA]</scope>
    <source>
        <strain evidence="3 4">11-183</strain>
    </source>
</reference>
<keyword evidence="1" id="KW-0456">Lyase</keyword>
<dbReference type="GO" id="GO:0016787">
    <property type="term" value="F:hydrolase activity"/>
    <property type="evidence" value="ECO:0007669"/>
    <property type="project" value="InterPro"/>
</dbReference>
<dbReference type="GO" id="GO:0016831">
    <property type="term" value="F:carboxy-lyase activity"/>
    <property type="evidence" value="ECO:0007669"/>
    <property type="project" value="InterPro"/>
</dbReference>
<evidence type="ECO:0000313" key="3">
    <source>
        <dbReference type="EMBL" id="OLF17340.1"/>
    </source>
</evidence>
<protein>
    <recommendedName>
        <fullName evidence="2">Amidohydrolase-related domain-containing protein</fullName>
    </recommendedName>
</protein>
<dbReference type="STRING" id="1912961.BU204_12030"/>
<dbReference type="Gene3D" id="3.20.20.140">
    <property type="entry name" value="Metal-dependent hydrolases"/>
    <property type="match status" value="1"/>
</dbReference>
<name>A0A1Q8CSM1_9PSEU</name>
<comment type="caution">
    <text evidence="3">The sequence shown here is derived from an EMBL/GenBank/DDBJ whole genome shotgun (WGS) entry which is preliminary data.</text>
</comment>
<evidence type="ECO:0000259" key="2">
    <source>
        <dbReference type="Pfam" id="PF04909"/>
    </source>
</evidence>
<keyword evidence="4" id="KW-1185">Reference proteome</keyword>
<dbReference type="Proteomes" id="UP000185596">
    <property type="component" value="Unassembled WGS sequence"/>
</dbReference>
<dbReference type="SUPFAM" id="SSF51556">
    <property type="entry name" value="Metallo-dependent hydrolases"/>
    <property type="match status" value="1"/>
</dbReference>
<dbReference type="AlphaFoldDB" id="A0A1Q8CSM1"/>
<evidence type="ECO:0000313" key="4">
    <source>
        <dbReference type="Proteomes" id="UP000185596"/>
    </source>
</evidence>
<evidence type="ECO:0000256" key="1">
    <source>
        <dbReference type="ARBA" id="ARBA00023239"/>
    </source>
</evidence>
<dbReference type="Pfam" id="PF04909">
    <property type="entry name" value="Amidohydro_2"/>
    <property type="match status" value="1"/>
</dbReference>
<dbReference type="InterPro" id="IPR032466">
    <property type="entry name" value="Metal_Hydrolase"/>
</dbReference>
<organism evidence="3 4">
    <name type="scientific">Actinophytocola xanthii</name>
    <dbReference type="NCBI Taxonomy" id="1912961"/>
    <lineage>
        <taxon>Bacteria</taxon>
        <taxon>Bacillati</taxon>
        <taxon>Actinomycetota</taxon>
        <taxon>Actinomycetes</taxon>
        <taxon>Pseudonocardiales</taxon>
        <taxon>Pseudonocardiaceae</taxon>
    </lineage>
</organism>
<gene>
    <name evidence="3" type="ORF">BU204_12030</name>
</gene>